<proteinExistence type="predicted"/>
<feature type="transmembrane region" description="Helical" evidence="1">
    <location>
        <begin position="12"/>
        <end position="37"/>
    </location>
</feature>
<sequence length="82" mass="9219">METIEMSRTEVIVYRGIWYIMTLLSLFGLSIPLNLLWPPGGKSPALSRFLTDGAVSATRFYAVAVRLTSCFYHLFETSLAIN</sequence>
<evidence type="ECO:0000313" key="2">
    <source>
        <dbReference type="EMBL" id="RID71404.1"/>
    </source>
</evidence>
<gene>
    <name evidence="2" type="ORF">BRARA_C03344</name>
</gene>
<organism evidence="2 3">
    <name type="scientific">Brassica campestris</name>
    <name type="common">Field mustard</name>
    <dbReference type="NCBI Taxonomy" id="3711"/>
    <lineage>
        <taxon>Eukaryota</taxon>
        <taxon>Viridiplantae</taxon>
        <taxon>Streptophyta</taxon>
        <taxon>Embryophyta</taxon>
        <taxon>Tracheophyta</taxon>
        <taxon>Spermatophyta</taxon>
        <taxon>Magnoliopsida</taxon>
        <taxon>eudicotyledons</taxon>
        <taxon>Gunneridae</taxon>
        <taxon>Pentapetalae</taxon>
        <taxon>rosids</taxon>
        <taxon>malvids</taxon>
        <taxon>Brassicales</taxon>
        <taxon>Brassicaceae</taxon>
        <taxon>Brassiceae</taxon>
        <taxon>Brassica</taxon>
    </lineage>
</organism>
<keyword evidence="1" id="KW-0472">Membrane</keyword>
<accession>A0A398A418</accession>
<keyword evidence="1" id="KW-1133">Transmembrane helix</keyword>
<dbReference type="AlphaFoldDB" id="A0A398A418"/>
<evidence type="ECO:0000256" key="1">
    <source>
        <dbReference type="SAM" id="Phobius"/>
    </source>
</evidence>
<keyword evidence="1" id="KW-0812">Transmembrane</keyword>
<evidence type="ECO:0000313" key="3">
    <source>
        <dbReference type="Proteomes" id="UP000264353"/>
    </source>
</evidence>
<dbReference type="EMBL" id="CM010630">
    <property type="protein sequence ID" value="RID71404.1"/>
    <property type="molecule type" value="Genomic_DNA"/>
</dbReference>
<dbReference type="Proteomes" id="UP000264353">
    <property type="component" value="Chromosome A3"/>
</dbReference>
<reference evidence="2 3" key="1">
    <citation type="submission" date="2018-06" db="EMBL/GenBank/DDBJ databases">
        <title>WGS assembly of Brassica rapa FPsc.</title>
        <authorList>
            <person name="Bowman J."/>
            <person name="Kohchi T."/>
            <person name="Yamato K."/>
            <person name="Jenkins J."/>
            <person name="Shu S."/>
            <person name="Ishizaki K."/>
            <person name="Yamaoka S."/>
            <person name="Nishihama R."/>
            <person name="Nakamura Y."/>
            <person name="Berger F."/>
            <person name="Adam C."/>
            <person name="Aki S."/>
            <person name="Althoff F."/>
            <person name="Araki T."/>
            <person name="Arteaga-Vazquez M."/>
            <person name="Balasubrmanian S."/>
            <person name="Bauer D."/>
            <person name="Boehm C."/>
            <person name="Briginshaw L."/>
            <person name="Caballero-Perez J."/>
            <person name="Catarino B."/>
            <person name="Chen F."/>
            <person name="Chiyoda S."/>
            <person name="Chovatia M."/>
            <person name="Davies K."/>
            <person name="Delmans M."/>
            <person name="Demura T."/>
            <person name="Dierschke T."/>
            <person name="Dolan L."/>
            <person name="Dorantes-Acosta A."/>
            <person name="Eklund D."/>
            <person name="Florent S."/>
            <person name="Flores-Sandoval E."/>
            <person name="Fujiyama A."/>
            <person name="Fukuzawa H."/>
            <person name="Galik B."/>
            <person name="Grimanelli D."/>
            <person name="Grimwood J."/>
            <person name="Grossniklaus U."/>
            <person name="Hamada T."/>
            <person name="Haseloff J."/>
            <person name="Hetherington A."/>
            <person name="Higo A."/>
            <person name="Hirakawa Y."/>
            <person name="Hundley H."/>
            <person name="Ikeda Y."/>
            <person name="Inoue K."/>
            <person name="Inoue S."/>
            <person name="Ishida S."/>
            <person name="Jia Q."/>
            <person name="Kakita M."/>
            <person name="Kanazawa T."/>
            <person name="Kawai Y."/>
            <person name="Kawashima T."/>
            <person name="Kennedy M."/>
            <person name="Kinose K."/>
            <person name="Kinoshita T."/>
            <person name="Kohara Y."/>
            <person name="Koide E."/>
            <person name="Komatsu K."/>
            <person name="Kopischke S."/>
            <person name="Kubo M."/>
            <person name="Kyozuka J."/>
            <person name="Lagercrantz U."/>
            <person name="Lin S."/>
            <person name="Lindquist E."/>
            <person name="Lipzen A."/>
            <person name="Lu C."/>
            <person name="Luna E."/>
            <person name="Martienssen R."/>
            <person name="Minamino N."/>
            <person name="Mizutani M."/>
            <person name="Mizutani M."/>
            <person name="Mochizuki N."/>
            <person name="Monte I."/>
            <person name="Mosher R."/>
            <person name="Nagasaki H."/>
            <person name="Nakagami H."/>
            <person name="Naramoto S."/>
            <person name="Nishitani K."/>
            <person name="Ohtani M."/>
            <person name="Okamoto T."/>
            <person name="Okumura M."/>
            <person name="Phillips J."/>
            <person name="Pollak B."/>
            <person name="Reinders A."/>
            <person name="Roevekamp M."/>
            <person name="Sano R."/>
            <person name="Sawa S."/>
            <person name="Schmid M."/>
            <person name="Shirakawa M."/>
            <person name="Solano R."/>
            <person name="Spunde A."/>
            <person name="Suetsugu N."/>
            <person name="Sugano S."/>
            <person name="Sugiyama A."/>
            <person name="Sun R."/>
            <person name="Suzuki Y."/>
            <person name="Takenaka M."/>
            <person name="Takezawa D."/>
            <person name="Tomogane H."/>
            <person name="Tsuzuki M."/>
            <person name="Ueda T."/>
            <person name="Umeda M."/>
            <person name="Ward J."/>
            <person name="Watanabe Y."/>
            <person name="Yazaki K."/>
            <person name="Yokoyama R."/>
            <person name="Yoshitake Y."/>
            <person name="Yotsui I."/>
            <person name="Zachgo S."/>
            <person name="Schmutz J."/>
        </authorList>
    </citation>
    <scope>NUCLEOTIDE SEQUENCE [LARGE SCALE GENOMIC DNA]</scope>
    <source>
        <strain evidence="3">cv. B-3</strain>
    </source>
</reference>
<name>A0A398A418_BRACM</name>
<protein>
    <submittedName>
        <fullName evidence="2">Uncharacterized protein</fullName>
    </submittedName>
</protein>